<evidence type="ECO:0000313" key="1">
    <source>
        <dbReference type="EMBL" id="KAJ4933618.1"/>
    </source>
</evidence>
<keyword evidence="2" id="KW-1185">Reference proteome</keyword>
<sequence>MSIEGNLKYFNASFSQYTGGYEILSSCVQALEAARAVKYDKTQDRGIWTHLSVINGSAWYHQDHKKQQSGQ</sequence>
<evidence type="ECO:0000313" key="2">
    <source>
        <dbReference type="Proteomes" id="UP001219934"/>
    </source>
</evidence>
<proteinExistence type="predicted"/>
<name>A0AAD6AY43_9TELE</name>
<comment type="caution">
    <text evidence="1">The sequence shown here is derived from an EMBL/GenBank/DDBJ whole genome shotgun (WGS) entry which is preliminary data.</text>
</comment>
<gene>
    <name evidence="1" type="ORF">JOQ06_030442</name>
</gene>
<organism evidence="1 2">
    <name type="scientific">Pogonophryne albipinna</name>
    <dbReference type="NCBI Taxonomy" id="1090488"/>
    <lineage>
        <taxon>Eukaryota</taxon>
        <taxon>Metazoa</taxon>
        <taxon>Chordata</taxon>
        <taxon>Craniata</taxon>
        <taxon>Vertebrata</taxon>
        <taxon>Euteleostomi</taxon>
        <taxon>Actinopterygii</taxon>
        <taxon>Neopterygii</taxon>
        <taxon>Teleostei</taxon>
        <taxon>Neoteleostei</taxon>
        <taxon>Acanthomorphata</taxon>
        <taxon>Eupercaria</taxon>
        <taxon>Perciformes</taxon>
        <taxon>Notothenioidei</taxon>
        <taxon>Pogonophryne</taxon>
    </lineage>
</organism>
<dbReference type="EMBL" id="JAPTMU010000013">
    <property type="protein sequence ID" value="KAJ4933618.1"/>
    <property type="molecule type" value="Genomic_DNA"/>
</dbReference>
<reference evidence="1" key="1">
    <citation type="submission" date="2022-11" db="EMBL/GenBank/DDBJ databases">
        <title>Chromosome-level genome of Pogonophryne albipinna.</title>
        <authorList>
            <person name="Jo E."/>
        </authorList>
    </citation>
    <scope>NUCLEOTIDE SEQUENCE</scope>
    <source>
        <strain evidence="1">SGF0006</strain>
        <tissue evidence="1">Muscle</tissue>
    </source>
</reference>
<dbReference type="AlphaFoldDB" id="A0AAD6AY43"/>
<accession>A0AAD6AY43</accession>
<dbReference type="Proteomes" id="UP001219934">
    <property type="component" value="Unassembled WGS sequence"/>
</dbReference>
<protein>
    <submittedName>
        <fullName evidence="1">Uncharacterized protein</fullName>
    </submittedName>
</protein>